<dbReference type="Proteomes" id="UP001107558">
    <property type="component" value="Chromosome 1"/>
</dbReference>
<accession>A0A9J6CH22</accession>
<proteinExistence type="predicted"/>
<organism evidence="2 3">
    <name type="scientific">Polypedilum vanderplanki</name>
    <name type="common">Sleeping chironomid midge</name>
    <dbReference type="NCBI Taxonomy" id="319348"/>
    <lineage>
        <taxon>Eukaryota</taxon>
        <taxon>Metazoa</taxon>
        <taxon>Ecdysozoa</taxon>
        <taxon>Arthropoda</taxon>
        <taxon>Hexapoda</taxon>
        <taxon>Insecta</taxon>
        <taxon>Pterygota</taxon>
        <taxon>Neoptera</taxon>
        <taxon>Endopterygota</taxon>
        <taxon>Diptera</taxon>
        <taxon>Nematocera</taxon>
        <taxon>Chironomoidea</taxon>
        <taxon>Chironomidae</taxon>
        <taxon>Chironominae</taxon>
        <taxon>Polypedilum</taxon>
        <taxon>Polypedilum</taxon>
    </lineage>
</organism>
<evidence type="ECO:0000256" key="1">
    <source>
        <dbReference type="SAM" id="MobiDB-lite"/>
    </source>
</evidence>
<protein>
    <submittedName>
        <fullName evidence="2">Uncharacterized protein</fullName>
    </submittedName>
</protein>
<dbReference type="EMBL" id="JADBJN010000001">
    <property type="protein sequence ID" value="KAG5681136.1"/>
    <property type="molecule type" value="Genomic_DNA"/>
</dbReference>
<gene>
    <name evidence="2" type="ORF">PVAND_010596</name>
</gene>
<reference evidence="2" key="1">
    <citation type="submission" date="2021-03" db="EMBL/GenBank/DDBJ databases">
        <title>Chromosome level genome of the anhydrobiotic midge Polypedilum vanderplanki.</title>
        <authorList>
            <person name="Yoshida Y."/>
            <person name="Kikawada T."/>
            <person name="Gusev O."/>
        </authorList>
    </citation>
    <scope>NUCLEOTIDE SEQUENCE</scope>
    <source>
        <strain evidence="2">NIAS01</strain>
        <tissue evidence="2">Whole body or cell culture</tissue>
    </source>
</reference>
<dbReference type="OrthoDB" id="7791428at2759"/>
<name>A0A9J6CH22_POLVA</name>
<evidence type="ECO:0000313" key="2">
    <source>
        <dbReference type="EMBL" id="KAG5681136.1"/>
    </source>
</evidence>
<evidence type="ECO:0000313" key="3">
    <source>
        <dbReference type="Proteomes" id="UP001107558"/>
    </source>
</evidence>
<sequence length="1355" mass="158803">MSDREKYLRPIREYLLNLHLKDSVEKLKQYAEKDKFYESCMISILIDIIESKKEQKNEIIIDNAFDIFNFIMKKGVCTTALLIHIYNYSLREKDMSSYIAKQLLKLCQSDVHMDAKGIESYILLNYQLSRIKSIYTIESNRYIIYENICKIMKYVKDNEFLQEKLFRTFDHSIRSCVYDDKNHSRVNEFIKEVIIKGLNQTKIKLTSAAAFRSYLNMFLIISDRNDIDSSFERGILGLLIKAVDNVLTNEEEKTCNNILMACNNLAEKSIVEMSALKEFHQKFYKDVSTTMSQNELHQKTLMIIMKILFLKHEKFEPSAECFSFFHDLVFSFLHILKNIKSESNVISCCTDIKRHEIFKLIRTTINYLIQVATCNTISLKYPKYYLKYALQICDEIKCDSKDVMLRQTFDIVYNFLFEFYQLKSSCLSKLEIINYLYKQALQICQKEIKSFGKERINNLTIIGSAIFEPISQEENQDIARQISKGFASVYVLQKQMMNEATDDKIMTWQKALWKTLFHMRNTAKTLGYKNATKLLEKCFTQPEIKDLSKDIKFDDVLVQEYISLSRYSPQSVEERCELFKNICDTLTDMTLFAHACNAVADVILKNIDRKKFEDLNDRLEKEMSKQSLSDYDVKKLLALIFNNYFLFYIAENEIVANIQEKSPKNDNDNDFYDCYNLKTELKLLNYLNKSLLYCDKLHSCLEKDKRQIDQIDSKRQFFIIIENLSVQYSVRGVEFKDIEAKTFLWKFLLCNVEQQQENIIETATYFLDNYNKLIDNSGNYIRISKSMSPVRIEEVLLESNKAMEKLVEKFDKHSDGTQARIFNYFLSLWQFYMIKGKRDDGQKVWLRYEKLRGISKIQENPNIDLTIQAKADFLLAELSLQICRKNAADLVNEAVNKIHNVHVVNSDLMNIFNQILRNILTKTLQFSVNRLLDMDHYVMSIKFLKDRSIRKGHFIKTLEYTSLMVLWRLNMENVEEAKNELEGLTSLLQIKDQISVNVPIKKQIALENVNISPIVSIRDASMLPKHKIEFNADTWNENEDNISQQLLQLIHDRSCKCSMCQYPLIKCMLFQVGCHYSRLYWLLGKFDITKEFYENALDPWRYFYGKLMRSNSKYSELLSINKMEFVKSSIQWLFQAADTYIRAGNYEEAEEIYTEVDILCTNKMFDSECIKQGLYARKENLQLLIQQREETKEKSENEMSFEEFCKVKGIKSSPTVDDIKEKKTSAVKKTDSKKEKSQKDLTKKLTPSSLVKVTASSSVKLGTSSSSSSINTVKTNLAKTSKDIKSEDIIYIDSEEESIIQNEDPPKIKRKDKLQTPATMKVTRKANEKSVKKKVEDVVDLTRDTPVTRVRRRMI</sequence>
<keyword evidence="3" id="KW-1185">Reference proteome</keyword>
<comment type="caution">
    <text evidence="2">The sequence shown here is derived from an EMBL/GenBank/DDBJ whole genome shotgun (WGS) entry which is preliminary data.</text>
</comment>
<feature type="region of interest" description="Disordered" evidence="1">
    <location>
        <begin position="1219"/>
        <end position="1243"/>
    </location>
</feature>